<dbReference type="SMART" id="SM00382">
    <property type="entry name" value="AAA"/>
    <property type="match status" value="1"/>
</dbReference>
<dbReference type="GO" id="GO:0016887">
    <property type="term" value="F:ATP hydrolysis activity"/>
    <property type="evidence" value="ECO:0007669"/>
    <property type="project" value="InterPro"/>
</dbReference>
<name>A0A1D9GKE0_9GAMM</name>
<dbReference type="InterPro" id="IPR027417">
    <property type="entry name" value="P-loop_NTPase"/>
</dbReference>
<sequence>MIKDIKLKFGRAEGLSAETITAMPITVFVGPNNSGKSKILSEIHQFCSNGNKNTNNVIIDTIELSPFGEDEIDAKINKVTLKPNPGEAVQPEHIFVGKRGARNQVHLPALKQALKSPNQQPTHTCQWYLAYNTLILNGNNRINLVNEQPAGNLQQPAQTSFQTLFRDDTKREEVRRIVYEAFGQYLVVDPTNLGKLNLRLSEFAPADHMEERGIHDEAVKFHNKALLINHASDGVKAFTGMVTEMIAGDPSVLLMDEPEAFLHPSLSFKLGKEVSGIMSHSDKRLFVATHSPNFVMGCIQSGAPVNIVRLTYRDGVPTSRILPNKEILRLMRNPLLRSTGVLSGLFYEFVVVTESDADRAFYQEINDRLLRYSDGKGIPNCLFLHAQNKQTVKTIIKPLRELGIPVAGIVDIDVLKDGGSVWTSFLDCGFLPEIERQPLASLRQAIKQKFEGSGKDMKREGGIKILNEEDKEALSNLFLKLSEYGLFVVPNGELESWLKRLNARGHGPNWLVEIFEKIGEDPNSEEYVKPEEGDVWGFIEEISKWFFNPRRKGIPK</sequence>
<evidence type="ECO:0000313" key="2">
    <source>
        <dbReference type="EMBL" id="AOY88059.1"/>
    </source>
</evidence>
<evidence type="ECO:0000313" key="3">
    <source>
        <dbReference type="Proteomes" id="UP000177445"/>
    </source>
</evidence>
<dbReference type="Proteomes" id="UP000177445">
    <property type="component" value="Chromosome"/>
</dbReference>
<dbReference type="GO" id="GO:0005524">
    <property type="term" value="F:ATP binding"/>
    <property type="evidence" value="ECO:0007669"/>
    <property type="project" value="InterPro"/>
</dbReference>
<dbReference type="STRING" id="1874317.BKP64_07675"/>
<dbReference type="InterPro" id="IPR051396">
    <property type="entry name" value="Bact_Antivir_Def_Nuclease"/>
</dbReference>
<dbReference type="PANTHER" id="PTHR43581:SF4">
    <property type="entry name" value="ATP_GTP PHOSPHATASE"/>
    <property type="match status" value="1"/>
</dbReference>
<reference evidence="2 3" key="1">
    <citation type="submission" date="2016-10" db="EMBL/GenBank/DDBJ databases">
        <title>Marinobacter salinus sp. nov., a moderately halophilic bacterium isolated from a tidal flat environment.</title>
        <authorList>
            <person name="Park S.-J."/>
        </authorList>
    </citation>
    <scope>NUCLEOTIDE SEQUENCE [LARGE SCALE GENOMIC DNA]</scope>
    <source>
        <strain evidence="2 3">Hb8</strain>
    </source>
</reference>
<dbReference type="InterPro" id="IPR003959">
    <property type="entry name" value="ATPase_AAA_core"/>
</dbReference>
<dbReference type="AlphaFoldDB" id="A0A1D9GKE0"/>
<organism evidence="2 3">
    <name type="scientific">Marinobacter salinus</name>
    <dbReference type="NCBI Taxonomy" id="1874317"/>
    <lineage>
        <taxon>Bacteria</taxon>
        <taxon>Pseudomonadati</taxon>
        <taxon>Pseudomonadota</taxon>
        <taxon>Gammaproteobacteria</taxon>
        <taxon>Pseudomonadales</taxon>
        <taxon>Marinobacteraceae</taxon>
        <taxon>Marinobacter</taxon>
    </lineage>
</organism>
<evidence type="ECO:0000259" key="1">
    <source>
        <dbReference type="SMART" id="SM00382"/>
    </source>
</evidence>
<feature type="domain" description="AAA+ ATPase" evidence="1">
    <location>
        <begin position="22"/>
        <end position="332"/>
    </location>
</feature>
<dbReference type="Gene3D" id="3.40.50.300">
    <property type="entry name" value="P-loop containing nucleotide triphosphate hydrolases"/>
    <property type="match status" value="1"/>
</dbReference>
<gene>
    <name evidence="2" type="ORF">BKP64_07675</name>
</gene>
<proteinExistence type="predicted"/>
<accession>A0A1D9GKE0</accession>
<dbReference type="EMBL" id="CP017715">
    <property type="protein sequence ID" value="AOY88059.1"/>
    <property type="molecule type" value="Genomic_DNA"/>
</dbReference>
<dbReference type="KEGG" id="msq:BKP64_07675"/>
<dbReference type="InterPro" id="IPR003593">
    <property type="entry name" value="AAA+_ATPase"/>
</dbReference>
<dbReference type="OrthoDB" id="3322489at2"/>
<keyword evidence="3" id="KW-1185">Reference proteome</keyword>
<dbReference type="RefSeq" id="WP_070968130.1">
    <property type="nucleotide sequence ID" value="NZ_CP017715.1"/>
</dbReference>
<dbReference type="PANTHER" id="PTHR43581">
    <property type="entry name" value="ATP/GTP PHOSPHATASE"/>
    <property type="match status" value="1"/>
</dbReference>
<dbReference type="Pfam" id="PF13304">
    <property type="entry name" value="AAA_21"/>
    <property type="match status" value="1"/>
</dbReference>
<protein>
    <submittedName>
        <fullName evidence="2">ATPase</fullName>
    </submittedName>
</protein>
<dbReference type="SUPFAM" id="SSF52540">
    <property type="entry name" value="P-loop containing nucleoside triphosphate hydrolases"/>
    <property type="match status" value="1"/>
</dbReference>